<dbReference type="SUPFAM" id="SSF52540">
    <property type="entry name" value="P-loop containing nucleoside triphosphate hydrolases"/>
    <property type="match status" value="1"/>
</dbReference>
<dbReference type="GO" id="GO:0016887">
    <property type="term" value="F:ATP hydrolysis activity"/>
    <property type="evidence" value="ECO:0007669"/>
    <property type="project" value="InterPro"/>
</dbReference>
<evidence type="ECO:0000256" key="7">
    <source>
        <dbReference type="ARBA" id="ARBA00023136"/>
    </source>
</evidence>
<dbReference type="InterPro" id="IPR003439">
    <property type="entry name" value="ABC_transporter-like_ATP-bd"/>
</dbReference>
<dbReference type="EMBL" id="JAAOAQ010000364">
    <property type="protein sequence ID" value="KAF5551837.1"/>
    <property type="molecule type" value="Genomic_DNA"/>
</dbReference>
<evidence type="ECO:0000259" key="10">
    <source>
        <dbReference type="PROSITE" id="PS50929"/>
    </source>
</evidence>
<keyword evidence="6 8" id="KW-1133">Transmembrane helix</keyword>
<dbReference type="OrthoDB" id="6500128at2759"/>
<gene>
    <name evidence="11" type="ORF">FPHYL_9075</name>
</gene>
<dbReference type="InterPro" id="IPR036640">
    <property type="entry name" value="ABC1_TM_sf"/>
</dbReference>
<sequence>MSSTCLNDGSLGPGVQGCRGDFDFTQKFERIFLSIIPTAVFVAAAVARIAILLQRERIVGGVILQSIKIAFLAVYAIIQIAVLILIATGTPGVVHGLSLAGSSLVATAAFLAVFLSSFEHSCARRPSTLLNVYILLTLLFDIVQTRTAWLAAQDGIQPRLFTASVVVKAIVLCLETIPKTKWIHWNADEHSPEESSGIFSIGAFAWLNQLFMRGYRGVFAIEDLYPLDESMASSKLYSQFAKRLRVHKYNRELKSGLLKDLARTLISPFLLPIAPRVALIAFKFCQPVFIDATLEYLQMPETPTTRNMGYGLIGAAFLIYAGIGLSSAFYGYYQEKAVYMIRGCLVAAIYQKTTQMKITAADDSAALTLMSADVERIIRGAGTAHDIWANTIEVAIGIAGPVADLIQTLRVAEIKVGNGFRWLLISAAVLGFFPICISPVVTFAFTSTELTVNTLFTSLSYILLFTTPVIGLFQSLPGIFAALTCMARVQRFLTPDPRHDFRIHETASISEKSSLNPSNDAAFSVENGCFGWGGEKLTLSHIHASVPARKLTIVVGEVASGKTTFCKALLGELPVASGTIRTYIPSHRIGYCEQTPFLYNASFRENIVGHCAFDQAKYDEIVEATMLAPDVVLLPQGHDTKIGSNGIMLSGGQKQRLSVARALYSEADLMIFDDILNGLDLDTESELFRRIFGPGGITRRRNATVVICTHSVRNLPLADHIIALGNGIVIEEGNFSDLMENKKYVHSLGVKHRDTDSSSDDEKPMTRATVATVPGILPQDSVGFWPVVIVAVAGMLTGVCNSLSSVWIKFWAEDAFNRSFSFYVGIYGMLRAGYMVFLFCDGVTTLIKMTASAGTELHERAILTVISAPLRFFSKTDTGIVTNLFSQDMTLLDMELPLALTNFSLDVSNAFGTAFVVASASPYLAVGYPFLMGILYCV</sequence>
<evidence type="ECO:0000256" key="5">
    <source>
        <dbReference type="ARBA" id="ARBA00022840"/>
    </source>
</evidence>
<reference evidence="11 12" key="1">
    <citation type="submission" date="2020-05" db="EMBL/GenBank/DDBJ databases">
        <title>Identification and distribution of gene clusters putatively required for synthesis of sphingolipid metabolism inhibitors in phylogenetically diverse species of the filamentous fungus Fusarium.</title>
        <authorList>
            <person name="Kim H.-S."/>
            <person name="Busman M."/>
            <person name="Brown D.W."/>
            <person name="Divon H."/>
            <person name="Uhlig S."/>
            <person name="Proctor R.H."/>
        </authorList>
    </citation>
    <scope>NUCLEOTIDE SEQUENCE [LARGE SCALE GENOMIC DNA]</scope>
    <source>
        <strain evidence="11 12">NRRL 13617</strain>
    </source>
</reference>
<comment type="caution">
    <text evidence="11">The sequence shown here is derived from an EMBL/GenBank/DDBJ whole genome shotgun (WGS) entry which is preliminary data.</text>
</comment>
<dbReference type="PANTHER" id="PTHR24223:SF345">
    <property type="entry name" value="ABC MULTIDRUG TRANSPORTER (EUROFUNG)"/>
    <property type="match status" value="1"/>
</dbReference>
<keyword evidence="12" id="KW-1185">Reference proteome</keyword>
<dbReference type="InterPro" id="IPR011527">
    <property type="entry name" value="ABC1_TM_dom"/>
</dbReference>
<keyword evidence="2" id="KW-0813">Transport</keyword>
<keyword evidence="5" id="KW-0067">ATP-binding</keyword>
<feature type="transmembrane region" description="Helical" evidence="8">
    <location>
        <begin position="422"/>
        <end position="446"/>
    </location>
</feature>
<dbReference type="PANTHER" id="PTHR24223">
    <property type="entry name" value="ATP-BINDING CASSETTE SUB-FAMILY C"/>
    <property type="match status" value="1"/>
</dbReference>
<evidence type="ECO:0000259" key="9">
    <source>
        <dbReference type="PROSITE" id="PS50893"/>
    </source>
</evidence>
<dbReference type="Proteomes" id="UP000582016">
    <property type="component" value="Unassembled WGS sequence"/>
</dbReference>
<dbReference type="InterPro" id="IPR003593">
    <property type="entry name" value="AAA+_ATPase"/>
</dbReference>
<dbReference type="InterPro" id="IPR050173">
    <property type="entry name" value="ABC_transporter_C-like"/>
</dbReference>
<dbReference type="PROSITE" id="PS50893">
    <property type="entry name" value="ABC_TRANSPORTER_2"/>
    <property type="match status" value="1"/>
</dbReference>
<keyword evidence="3 8" id="KW-0812">Transmembrane</keyword>
<keyword evidence="4" id="KW-0547">Nucleotide-binding</keyword>
<evidence type="ECO:0000256" key="1">
    <source>
        <dbReference type="ARBA" id="ARBA00004141"/>
    </source>
</evidence>
<dbReference type="GO" id="GO:0016020">
    <property type="term" value="C:membrane"/>
    <property type="evidence" value="ECO:0007669"/>
    <property type="project" value="UniProtKB-SubCell"/>
</dbReference>
<keyword evidence="7 8" id="KW-0472">Membrane</keyword>
<protein>
    <submittedName>
        <fullName evidence="11">ABC2</fullName>
    </submittedName>
</protein>
<dbReference type="AlphaFoldDB" id="A0A8H5JBG0"/>
<dbReference type="SUPFAM" id="SSF90123">
    <property type="entry name" value="ABC transporter transmembrane region"/>
    <property type="match status" value="2"/>
</dbReference>
<feature type="transmembrane region" description="Helical" evidence="8">
    <location>
        <begin position="65"/>
        <end position="87"/>
    </location>
</feature>
<evidence type="ECO:0000256" key="4">
    <source>
        <dbReference type="ARBA" id="ARBA00022741"/>
    </source>
</evidence>
<feature type="domain" description="ABC transporter" evidence="9">
    <location>
        <begin position="523"/>
        <end position="751"/>
    </location>
</feature>
<feature type="transmembrane region" description="Helical" evidence="8">
    <location>
        <begin position="31"/>
        <end position="53"/>
    </location>
</feature>
<dbReference type="GO" id="GO:0005524">
    <property type="term" value="F:ATP binding"/>
    <property type="evidence" value="ECO:0007669"/>
    <property type="project" value="UniProtKB-KW"/>
</dbReference>
<dbReference type="InterPro" id="IPR027417">
    <property type="entry name" value="P-loop_NTPase"/>
</dbReference>
<proteinExistence type="predicted"/>
<evidence type="ECO:0000313" key="11">
    <source>
        <dbReference type="EMBL" id="KAF5551837.1"/>
    </source>
</evidence>
<dbReference type="Pfam" id="PF00664">
    <property type="entry name" value="ABC_membrane"/>
    <property type="match status" value="1"/>
</dbReference>
<organism evidence="11 12">
    <name type="scientific">Fusarium phyllophilum</name>
    <dbReference type="NCBI Taxonomy" id="47803"/>
    <lineage>
        <taxon>Eukaryota</taxon>
        <taxon>Fungi</taxon>
        <taxon>Dikarya</taxon>
        <taxon>Ascomycota</taxon>
        <taxon>Pezizomycotina</taxon>
        <taxon>Sordariomycetes</taxon>
        <taxon>Hypocreomycetidae</taxon>
        <taxon>Hypocreales</taxon>
        <taxon>Nectriaceae</taxon>
        <taxon>Fusarium</taxon>
        <taxon>Fusarium fujikuroi species complex</taxon>
    </lineage>
</organism>
<dbReference type="Gene3D" id="1.20.1560.10">
    <property type="entry name" value="ABC transporter type 1, transmembrane domain"/>
    <property type="match status" value="3"/>
</dbReference>
<dbReference type="PROSITE" id="PS00211">
    <property type="entry name" value="ABC_TRANSPORTER_1"/>
    <property type="match status" value="1"/>
</dbReference>
<feature type="transmembrane region" description="Helical" evidence="8">
    <location>
        <begin position="820"/>
        <end position="840"/>
    </location>
</feature>
<dbReference type="SMART" id="SM00382">
    <property type="entry name" value="AAA"/>
    <property type="match status" value="1"/>
</dbReference>
<dbReference type="InterPro" id="IPR017871">
    <property type="entry name" value="ABC_transporter-like_CS"/>
</dbReference>
<feature type="domain" description="ABC transmembrane type-1" evidence="10">
    <location>
        <begin position="788"/>
        <end position="938"/>
    </location>
</feature>
<dbReference type="Pfam" id="PF24357">
    <property type="entry name" value="TMD0_ABC"/>
    <property type="match status" value="1"/>
</dbReference>
<dbReference type="PROSITE" id="PS50929">
    <property type="entry name" value="ABC_TM1F"/>
    <property type="match status" value="1"/>
</dbReference>
<dbReference type="Pfam" id="PF00005">
    <property type="entry name" value="ABC_tran"/>
    <property type="match status" value="1"/>
</dbReference>
<accession>A0A8H5JBG0</accession>
<evidence type="ECO:0000256" key="8">
    <source>
        <dbReference type="SAM" id="Phobius"/>
    </source>
</evidence>
<evidence type="ECO:0000256" key="6">
    <source>
        <dbReference type="ARBA" id="ARBA00022989"/>
    </source>
</evidence>
<feature type="transmembrane region" description="Helical" evidence="8">
    <location>
        <begin position="310"/>
        <end position="333"/>
    </location>
</feature>
<feature type="transmembrane region" description="Helical" evidence="8">
    <location>
        <begin position="93"/>
        <end position="118"/>
    </location>
</feature>
<feature type="transmembrane region" description="Helical" evidence="8">
    <location>
        <begin position="458"/>
        <end position="483"/>
    </location>
</feature>
<evidence type="ECO:0000313" key="12">
    <source>
        <dbReference type="Proteomes" id="UP000582016"/>
    </source>
</evidence>
<name>A0A8H5JBG0_9HYPO</name>
<evidence type="ECO:0000256" key="2">
    <source>
        <dbReference type="ARBA" id="ARBA00022448"/>
    </source>
</evidence>
<feature type="transmembrane region" description="Helical" evidence="8">
    <location>
        <begin position="784"/>
        <end position="808"/>
    </location>
</feature>
<dbReference type="Gene3D" id="3.40.50.300">
    <property type="entry name" value="P-loop containing nucleotide triphosphate hydrolases"/>
    <property type="match status" value="1"/>
</dbReference>
<dbReference type="GO" id="GO:0140359">
    <property type="term" value="F:ABC-type transporter activity"/>
    <property type="evidence" value="ECO:0007669"/>
    <property type="project" value="InterPro"/>
</dbReference>
<dbReference type="InterPro" id="IPR056227">
    <property type="entry name" value="TMD0_ABC"/>
</dbReference>
<evidence type="ECO:0000256" key="3">
    <source>
        <dbReference type="ARBA" id="ARBA00022692"/>
    </source>
</evidence>
<comment type="subcellular location">
    <subcellularLocation>
        <location evidence="1">Membrane</location>
        <topology evidence="1">Multi-pass membrane protein</topology>
    </subcellularLocation>
</comment>
<feature type="transmembrane region" description="Helical" evidence="8">
    <location>
        <begin position="269"/>
        <end position="290"/>
    </location>
</feature>